<dbReference type="EMBL" id="VSSQ01008939">
    <property type="protein sequence ID" value="MPM40269.1"/>
    <property type="molecule type" value="Genomic_DNA"/>
</dbReference>
<comment type="caution">
    <text evidence="10">The sequence shown here is derived from an EMBL/GenBank/DDBJ whole genome shotgun (WGS) entry which is preliminary data.</text>
</comment>
<evidence type="ECO:0000256" key="5">
    <source>
        <dbReference type="ARBA" id="ARBA00023136"/>
    </source>
</evidence>
<dbReference type="InterPro" id="IPR025857">
    <property type="entry name" value="MacB_PCD"/>
</dbReference>
<keyword evidence="3 7" id="KW-0812">Transmembrane</keyword>
<comment type="similarity">
    <text evidence="6">Belongs to the ABC-4 integral membrane protein family.</text>
</comment>
<reference evidence="10" key="1">
    <citation type="submission" date="2019-08" db="EMBL/GenBank/DDBJ databases">
        <authorList>
            <person name="Kucharzyk K."/>
            <person name="Murdoch R.W."/>
            <person name="Higgins S."/>
            <person name="Loffler F."/>
        </authorList>
    </citation>
    <scope>NUCLEOTIDE SEQUENCE</scope>
</reference>
<evidence type="ECO:0000256" key="7">
    <source>
        <dbReference type="SAM" id="Phobius"/>
    </source>
</evidence>
<proteinExistence type="inferred from homology"/>
<dbReference type="PANTHER" id="PTHR30572">
    <property type="entry name" value="MEMBRANE COMPONENT OF TRANSPORTER-RELATED"/>
    <property type="match status" value="1"/>
</dbReference>
<dbReference type="InterPro" id="IPR050250">
    <property type="entry name" value="Macrolide_Exporter_MacB"/>
</dbReference>
<accession>A0A644ZHH7</accession>
<name>A0A644ZHH7_9ZZZZ</name>
<dbReference type="InterPro" id="IPR003838">
    <property type="entry name" value="ABC3_permease_C"/>
</dbReference>
<dbReference type="GO" id="GO:0005886">
    <property type="term" value="C:plasma membrane"/>
    <property type="evidence" value="ECO:0007669"/>
    <property type="project" value="UniProtKB-SubCell"/>
</dbReference>
<gene>
    <name evidence="10" type="primary">macB_53</name>
    <name evidence="10" type="ORF">SDC9_86909</name>
</gene>
<feature type="domain" description="MacB-like periplasmic core" evidence="9">
    <location>
        <begin position="22"/>
        <end position="248"/>
    </location>
</feature>
<feature type="transmembrane region" description="Helical" evidence="7">
    <location>
        <begin position="20"/>
        <end position="43"/>
    </location>
</feature>
<feature type="transmembrane region" description="Helical" evidence="7">
    <location>
        <begin position="372"/>
        <end position="392"/>
    </location>
</feature>
<evidence type="ECO:0000259" key="9">
    <source>
        <dbReference type="Pfam" id="PF12704"/>
    </source>
</evidence>
<evidence type="ECO:0000256" key="3">
    <source>
        <dbReference type="ARBA" id="ARBA00022692"/>
    </source>
</evidence>
<keyword evidence="4 7" id="KW-1133">Transmembrane helix</keyword>
<evidence type="ECO:0000313" key="10">
    <source>
        <dbReference type="EMBL" id="MPM40269.1"/>
    </source>
</evidence>
<keyword evidence="10" id="KW-0067">ATP-binding</keyword>
<keyword evidence="10" id="KW-0378">Hydrolase</keyword>
<comment type="subcellular location">
    <subcellularLocation>
        <location evidence="1">Cell membrane</location>
        <topology evidence="1">Multi-pass membrane protein</topology>
    </subcellularLocation>
</comment>
<feature type="domain" description="ABC3 transporter permease C-terminal" evidence="8">
    <location>
        <begin position="289"/>
        <end position="401"/>
    </location>
</feature>
<keyword evidence="10" id="KW-0547">Nucleotide-binding</keyword>
<dbReference type="EC" id="3.6.3.-" evidence="10"/>
<feature type="transmembrane region" description="Helical" evidence="7">
    <location>
        <begin position="340"/>
        <end position="360"/>
    </location>
</feature>
<dbReference type="AlphaFoldDB" id="A0A644ZHH7"/>
<evidence type="ECO:0000256" key="6">
    <source>
        <dbReference type="ARBA" id="ARBA00038076"/>
    </source>
</evidence>
<dbReference type="Pfam" id="PF12704">
    <property type="entry name" value="MacB_PCD"/>
    <property type="match status" value="1"/>
</dbReference>
<keyword evidence="2" id="KW-1003">Cell membrane</keyword>
<dbReference type="GO" id="GO:0016787">
    <property type="term" value="F:hydrolase activity"/>
    <property type="evidence" value="ECO:0007669"/>
    <property type="project" value="UniProtKB-KW"/>
</dbReference>
<dbReference type="Pfam" id="PF02687">
    <property type="entry name" value="FtsX"/>
    <property type="match status" value="1"/>
</dbReference>
<feature type="transmembrane region" description="Helical" evidence="7">
    <location>
        <begin position="285"/>
        <end position="310"/>
    </location>
</feature>
<dbReference type="GO" id="GO:0005524">
    <property type="term" value="F:ATP binding"/>
    <property type="evidence" value="ECO:0007669"/>
    <property type="project" value="UniProtKB-KW"/>
</dbReference>
<evidence type="ECO:0000256" key="2">
    <source>
        <dbReference type="ARBA" id="ARBA00022475"/>
    </source>
</evidence>
<protein>
    <submittedName>
        <fullName evidence="10">Macrolide export ATP-binding/permease protein MacB</fullName>
        <ecNumber evidence="10">3.6.3.-</ecNumber>
    </submittedName>
</protein>
<evidence type="ECO:0000259" key="8">
    <source>
        <dbReference type="Pfam" id="PF02687"/>
    </source>
</evidence>
<evidence type="ECO:0000256" key="1">
    <source>
        <dbReference type="ARBA" id="ARBA00004651"/>
    </source>
</evidence>
<dbReference type="GO" id="GO:0022857">
    <property type="term" value="F:transmembrane transporter activity"/>
    <property type="evidence" value="ECO:0007669"/>
    <property type="project" value="TreeGrafter"/>
</dbReference>
<organism evidence="10">
    <name type="scientific">bioreactor metagenome</name>
    <dbReference type="NCBI Taxonomy" id="1076179"/>
    <lineage>
        <taxon>unclassified sequences</taxon>
        <taxon>metagenomes</taxon>
        <taxon>ecological metagenomes</taxon>
    </lineage>
</organism>
<sequence length="409" mass="41579">MMEFRETLRTAVTAILGRKLRSALTMLGILIGIAAVMLTVGLGQGAQAQITGQINALGSNLLIVTPGSATSLTGVRGGAGSATTLTLDDAAMLADRTVAPDIEAVAPVVQTSASVVAGDNNWTTQVIGSTPDWTTVRARTVTEGRFFTADENAAQAPVAVIGTTTATNLFGTRSPVGQTIQVHGATLTVVGVLNTAGSSITGDQDDQVIVPIATFTQRIEGSTGLTVSTIFISAAGQDALSAAYQETDAALNTAHRTTPDTADFAVASQQTLVNTVATTTQTLTALLGSVAAISLLVGGIGVMNIMLVSVTERTREIGLRKALGATPAAIRRQFLTEASLLGLLGGLAGVLLGLGGAAALSRVVKFQVTPSWPATLVALVVSLLIGVIAGVYPAARAARLAPIDALRTE</sequence>
<evidence type="ECO:0000256" key="4">
    <source>
        <dbReference type="ARBA" id="ARBA00022989"/>
    </source>
</evidence>
<keyword evidence="5 7" id="KW-0472">Membrane</keyword>
<dbReference type="PANTHER" id="PTHR30572:SF4">
    <property type="entry name" value="ABC TRANSPORTER PERMEASE YTRF"/>
    <property type="match status" value="1"/>
</dbReference>